<evidence type="ECO:0000256" key="1">
    <source>
        <dbReference type="SAM" id="Coils"/>
    </source>
</evidence>
<dbReference type="EMBL" id="CAJVAS010000004">
    <property type="protein sequence ID" value="CAG7610969.1"/>
    <property type="molecule type" value="Genomic_DNA"/>
</dbReference>
<dbReference type="AlphaFoldDB" id="A0A916K053"/>
<comment type="caution">
    <text evidence="2">The sequence shown here is derived from an EMBL/GenBank/DDBJ whole genome shotgun (WGS) entry which is preliminary data.</text>
</comment>
<proteinExistence type="predicted"/>
<accession>A0A916K053</accession>
<keyword evidence="1" id="KW-0175">Coiled coil</keyword>
<dbReference type="RefSeq" id="WP_218091128.1">
    <property type="nucleotide sequence ID" value="NZ_CAJVAS010000004.1"/>
</dbReference>
<name>A0A916K053_9BACL</name>
<protein>
    <submittedName>
        <fullName evidence="2">Uncharacterized protein</fullName>
    </submittedName>
</protein>
<evidence type="ECO:0000313" key="3">
    <source>
        <dbReference type="Proteomes" id="UP000693672"/>
    </source>
</evidence>
<organism evidence="2 3">
    <name type="scientific">Paenibacillus solanacearum</name>
    <dbReference type="NCBI Taxonomy" id="2048548"/>
    <lineage>
        <taxon>Bacteria</taxon>
        <taxon>Bacillati</taxon>
        <taxon>Bacillota</taxon>
        <taxon>Bacilli</taxon>
        <taxon>Bacillales</taxon>
        <taxon>Paenibacillaceae</taxon>
        <taxon>Paenibacillus</taxon>
    </lineage>
</organism>
<dbReference type="Proteomes" id="UP000693672">
    <property type="component" value="Unassembled WGS sequence"/>
</dbReference>
<sequence>MDELEFELQEEIKLPQKGGRLFQETSNYYEFAHFGWGLKSSFYGYIRGYKEVSDKAVEYAVQSKDIAILDTHVFPIIFNYRQFLELSLKSLYLDYSSDPIIEKIATLKSASHDLMKMWQKLEPMLLNLYAGKENKDMVNTVKSYVKQFHDTDRSSFNFRYPITKDMVPVFKTEERYDLVNLKSRIQELSNYFDGVDGQLDYLKSCQEDQDAYRREIEAEMRAIQAEYEAEARAEYEAEARAIQAEYEAEARAEYEAEARAIRAEIEAEIRAEYAAEMRANMERE</sequence>
<reference evidence="2" key="1">
    <citation type="submission" date="2021-06" db="EMBL/GenBank/DDBJ databases">
        <authorList>
            <person name="Criscuolo A."/>
        </authorList>
    </citation>
    <scope>NUCLEOTIDE SEQUENCE</scope>
    <source>
        <strain evidence="2">CIP111600</strain>
    </source>
</reference>
<evidence type="ECO:0000313" key="2">
    <source>
        <dbReference type="EMBL" id="CAG7610969.1"/>
    </source>
</evidence>
<gene>
    <name evidence="2" type="ORF">PAESOLCIP111_01314</name>
</gene>
<keyword evidence="3" id="KW-1185">Reference proteome</keyword>
<feature type="coiled-coil region" evidence="1">
    <location>
        <begin position="202"/>
        <end position="271"/>
    </location>
</feature>